<dbReference type="InterPro" id="IPR010230">
    <property type="entry name" value="FeS-cluster_ATPase_SufC"/>
</dbReference>
<accession>A0A2J6WHA1</accession>
<dbReference type="PANTHER" id="PTHR43204:SF1">
    <property type="entry name" value="ABC TRANSPORTER I FAMILY MEMBER 6, CHLOROPLASTIC"/>
    <property type="match status" value="1"/>
</dbReference>
<evidence type="ECO:0000313" key="6">
    <source>
        <dbReference type="Proteomes" id="UP000242288"/>
    </source>
</evidence>
<evidence type="ECO:0000256" key="2">
    <source>
        <dbReference type="ARBA" id="ARBA00022741"/>
    </source>
</evidence>
<evidence type="ECO:0000256" key="1">
    <source>
        <dbReference type="ARBA" id="ARBA00006216"/>
    </source>
</evidence>
<sequence length="246" mass="27712">MGEMLKVKNLHVSVEGRKVLEDINFSLEYGEIAVLFGPNGAGKTTFIMTLMGFPKYKIEKGKIIFKGVDITHMDISERAKLGMGISFQRPPVVRGVSLRKLLKIVSNGKNTEDEILKYAEKLNLTNHLDRDVNDGFSGGEVKRAELLQLLMQKPELVFIDEPESGVDLENIVLIGEMTNHLLGRDQRVKDVKRSAIVITHTGYILDYINADRGYILFNGKLMCRGNPRDILSEIKKNGYRRCATCQ</sequence>
<dbReference type="EMBL" id="PNIO01000052">
    <property type="protein sequence ID" value="PMP69774.1"/>
    <property type="molecule type" value="Genomic_DNA"/>
</dbReference>
<dbReference type="Proteomes" id="UP000242288">
    <property type="component" value="Unassembled WGS sequence"/>
</dbReference>
<dbReference type="GO" id="GO:0016887">
    <property type="term" value="F:ATP hydrolysis activity"/>
    <property type="evidence" value="ECO:0007669"/>
    <property type="project" value="InterPro"/>
</dbReference>
<dbReference type="PANTHER" id="PTHR43204">
    <property type="entry name" value="ABC TRANSPORTER I FAMILY MEMBER 6, CHLOROPLASTIC"/>
    <property type="match status" value="1"/>
</dbReference>
<keyword evidence="3 5" id="KW-0067">ATP-binding</keyword>
<comment type="similarity">
    <text evidence="1">Belongs to the ABC transporter superfamily. Ycf16 family.</text>
</comment>
<proteinExistence type="inferred from homology"/>
<reference evidence="5 6" key="1">
    <citation type="submission" date="2018-01" db="EMBL/GenBank/DDBJ databases">
        <title>Metagenomic assembled genomes from two thermal pools in the Uzon Caldera, Kamchatka, Russia.</title>
        <authorList>
            <person name="Wilkins L."/>
            <person name="Ettinger C."/>
        </authorList>
    </citation>
    <scope>NUCLEOTIDE SEQUENCE [LARGE SCALE GENOMIC DNA]</scope>
    <source>
        <strain evidence="5">ZAV-04</strain>
    </source>
</reference>
<keyword evidence="2" id="KW-0547">Nucleotide-binding</keyword>
<organism evidence="5 6">
    <name type="scientific">Thermodesulfovibrio aggregans</name>
    <dbReference type="NCBI Taxonomy" id="86166"/>
    <lineage>
        <taxon>Bacteria</taxon>
        <taxon>Pseudomonadati</taxon>
        <taxon>Nitrospirota</taxon>
        <taxon>Thermodesulfovibrionia</taxon>
        <taxon>Thermodesulfovibrionales</taxon>
        <taxon>Thermodesulfovibrionaceae</taxon>
        <taxon>Thermodesulfovibrio</taxon>
    </lineage>
</organism>
<dbReference type="InterPro" id="IPR003593">
    <property type="entry name" value="AAA+_ATPase"/>
</dbReference>
<dbReference type="Gene3D" id="3.40.50.300">
    <property type="entry name" value="P-loop containing nucleotide triphosphate hydrolases"/>
    <property type="match status" value="1"/>
</dbReference>
<name>A0A2J6WHA1_9BACT</name>
<dbReference type="GO" id="GO:0005524">
    <property type="term" value="F:ATP binding"/>
    <property type="evidence" value="ECO:0007669"/>
    <property type="project" value="UniProtKB-KW"/>
</dbReference>
<protein>
    <submittedName>
        <fullName evidence="5">ABC transporter ATP-binding protein</fullName>
    </submittedName>
</protein>
<dbReference type="SUPFAM" id="SSF52540">
    <property type="entry name" value="P-loop containing nucleoside triphosphate hydrolases"/>
    <property type="match status" value="1"/>
</dbReference>
<dbReference type="AlphaFoldDB" id="A0A2J6WHA1"/>
<dbReference type="InterPro" id="IPR027417">
    <property type="entry name" value="P-loop_NTPase"/>
</dbReference>
<evidence type="ECO:0000259" key="4">
    <source>
        <dbReference type="PROSITE" id="PS50893"/>
    </source>
</evidence>
<evidence type="ECO:0000256" key="3">
    <source>
        <dbReference type="ARBA" id="ARBA00022840"/>
    </source>
</evidence>
<dbReference type="SMART" id="SM00382">
    <property type="entry name" value="AAA"/>
    <property type="match status" value="1"/>
</dbReference>
<comment type="caution">
    <text evidence="5">The sequence shown here is derived from an EMBL/GenBank/DDBJ whole genome shotgun (WGS) entry which is preliminary data.</text>
</comment>
<gene>
    <name evidence="5" type="ORF">C0186_05960</name>
</gene>
<dbReference type="PROSITE" id="PS50893">
    <property type="entry name" value="ABC_TRANSPORTER_2"/>
    <property type="match status" value="1"/>
</dbReference>
<evidence type="ECO:0000313" key="5">
    <source>
        <dbReference type="EMBL" id="PMP69774.1"/>
    </source>
</evidence>
<feature type="domain" description="ABC transporter" evidence="4">
    <location>
        <begin position="5"/>
        <end position="243"/>
    </location>
</feature>
<dbReference type="Pfam" id="PF00005">
    <property type="entry name" value="ABC_tran"/>
    <property type="match status" value="1"/>
</dbReference>
<dbReference type="CDD" id="cd03217">
    <property type="entry name" value="ABC_FeS_Assembly"/>
    <property type="match status" value="1"/>
</dbReference>
<dbReference type="InterPro" id="IPR003439">
    <property type="entry name" value="ABC_transporter-like_ATP-bd"/>
</dbReference>